<protein>
    <recommendedName>
        <fullName evidence="7 8">Small ribosomal subunit protein bS6</fullName>
    </recommendedName>
</protein>
<dbReference type="InterPro" id="IPR000529">
    <property type="entry name" value="Ribosomal_bS6"/>
</dbReference>
<keyword evidence="2 8" id="KW-0699">rRNA-binding</keyword>
<comment type="similarity">
    <text evidence="1 8">Belongs to the bacterial ribosomal protein bS6 family.</text>
</comment>
<name>A0A1V0HKJ4_9ENTR</name>
<dbReference type="PANTHER" id="PTHR21011">
    <property type="entry name" value="MITOCHONDRIAL 28S RIBOSOMAL PROTEIN S6"/>
    <property type="match status" value="1"/>
</dbReference>
<keyword evidence="5 8" id="KW-0687">Ribonucleoprotein</keyword>
<dbReference type="HAMAP" id="MF_00360">
    <property type="entry name" value="Ribosomal_bS6"/>
    <property type="match status" value="1"/>
</dbReference>
<dbReference type="InterPro" id="IPR020814">
    <property type="entry name" value="Ribosomal_S6_plastid/chlpt"/>
</dbReference>
<dbReference type="PROSITE" id="PS01048">
    <property type="entry name" value="RIBOSOMAL_S6"/>
    <property type="match status" value="1"/>
</dbReference>
<accession>A0A1V0HKJ4</accession>
<evidence type="ECO:0000256" key="7">
    <source>
        <dbReference type="ARBA" id="ARBA00035294"/>
    </source>
</evidence>
<dbReference type="GO" id="GO:0070181">
    <property type="term" value="F:small ribosomal subunit rRNA binding"/>
    <property type="evidence" value="ECO:0007669"/>
    <property type="project" value="TreeGrafter"/>
</dbReference>
<dbReference type="InterPro" id="IPR014717">
    <property type="entry name" value="Transl_elong_EF1B/ribsomal_bS6"/>
</dbReference>
<dbReference type="NCBIfam" id="TIGR00166">
    <property type="entry name" value="S6"/>
    <property type="match status" value="1"/>
</dbReference>
<sequence>MNHYEIVLMIHPDRSDEVGRIISCLKRNVMNANGKVHRLEDWGRRQLAYPISKMRKAHYILMNLEVPKGSIQSIENDLRSDDNIFRKIILRTKRPFSERSPMIKFQDEASSKERT</sequence>
<dbReference type="RefSeq" id="WP_080626571.1">
    <property type="nucleotide sequence ID" value="NZ_CP012839.1"/>
</dbReference>
<dbReference type="EMBL" id="CP012839">
    <property type="protein sequence ID" value="ARC53344.1"/>
    <property type="molecule type" value="Genomic_DNA"/>
</dbReference>
<dbReference type="GO" id="GO:0022627">
    <property type="term" value="C:cytosolic small ribosomal subunit"/>
    <property type="evidence" value="ECO:0007669"/>
    <property type="project" value="TreeGrafter"/>
</dbReference>
<dbReference type="Proteomes" id="UP000242793">
    <property type="component" value="Chromosome"/>
</dbReference>
<dbReference type="STRING" id="428411.AOQ87_01500"/>
<dbReference type="InterPro" id="IPR020815">
    <property type="entry name" value="Ribosomal_bS6_CS"/>
</dbReference>
<evidence type="ECO:0000256" key="1">
    <source>
        <dbReference type="ARBA" id="ARBA00009512"/>
    </source>
</evidence>
<dbReference type="Pfam" id="PF01250">
    <property type="entry name" value="Ribosomal_S6"/>
    <property type="match status" value="1"/>
</dbReference>
<evidence type="ECO:0000256" key="6">
    <source>
        <dbReference type="ARBA" id="ARBA00035104"/>
    </source>
</evidence>
<comment type="function">
    <text evidence="6 8">Binds together with bS18 to 16S ribosomal RNA.</text>
</comment>
<evidence type="ECO:0000256" key="4">
    <source>
        <dbReference type="ARBA" id="ARBA00022980"/>
    </source>
</evidence>
<organism evidence="9 10">
    <name type="scientific">Candidatus Riesia pediculischaeffi</name>
    <dbReference type="NCBI Taxonomy" id="428411"/>
    <lineage>
        <taxon>Bacteria</taxon>
        <taxon>Pseudomonadati</taxon>
        <taxon>Pseudomonadota</taxon>
        <taxon>Gammaproteobacteria</taxon>
        <taxon>Enterobacterales</taxon>
        <taxon>Enterobacteriaceae</taxon>
        <taxon>Candidatus Riesia</taxon>
    </lineage>
</organism>
<keyword evidence="3 8" id="KW-0694">RNA-binding</keyword>
<evidence type="ECO:0000256" key="3">
    <source>
        <dbReference type="ARBA" id="ARBA00022884"/>
    </source>
</evidence>
<evidence type="ECO:0000256" key="8">
    <source>
        <dbReference type="HAMAP-Rule" id="MF_00360"/>
    </source>
</evidence>
<evidence type="ECO:0000256" key="5">
    <source>
        <dbReference type="ARBA" id="ARBA00023274"/>
    </source>
</evidence>
<proteinExistence type="inferred from homology"/>
<reference evidence="9 10" key="1">
    <citation type="submission" date="2015-10" db="EMBL/GenBank/DDBJ databases">
        <title>Survey of human and primate louse endosymbionts.</title>
        <authorList>
            <person name="Boyd B.M."/>
        </authorList>
    </citation>
    <scope>NUCLEOTIDE SEQUENCE [LARGE SCALE GENOMIC DNA]</scope>
    <source>
        <strain evidence="9 10">PTSK</strain>
    </source>
</reference>
<gene>
    <name evidence="8 9" type="primary">rpsF</name>
    <name evidence="9" type="ORF">AOQ87_01500</name>
</gene>
<evidence type="ECO:0000313" key="9">
    <source>
        <dbReference type="EMBL" id="ARC53344.1"/>
    </source>
</evidence>
<dbReference type="Gene3D" id="3.30.70.60">
    <property type="match status" value="1"/>
</dbReference>
<dbReference type="AlphaFoldDB" id="A0A1V0HKJ4"/>
<dbReference type="CDD" id="cd00473">
    <property type="entry name" value="bS6"/>
    <property type="match status" value="1"/>
</dbReference>
<dbReference type="KEGG" id="rped:AOQ87_01500"/>
<dbReference type="GO" id="GO:0003735">
    <property type="term" value="F:structural constituent of ribosome"/>
    <property type="evidence" value="ECO:0007669"/>
    <property type="project" value="InterPro"/>
</dbReference>
<dbReference type="PANTHER" id="PTHR21011:SF1">
    <property type="entry name" value="SMALL RIBOSOMAL SUBUNIT PROTEIN BS6M"/>
    <property type="match status" value="1"/>
</dbReference>
<keyword evidence="4 8" id="KW-0689">Ribosomal protein</keyword>
<evidence type="ECO:0000256" key="2">
    <source>
        <dbReference type="ARBA" id="ARBA00022730"/>
    </source>
</evidence>
<dbReference type="SUPFAM" id="SSF54995">
    <property type="entry name" value="Ribosomal protein S6"/>
    <property type="match status" value="1"/>
</dbReference>
<evidence type="ECO:0000313" key="10">
    <source>
        <dbReference type="Proteomes" id="UP000242793"/>
    </source>
</evidence>
<dbReference type="InterPro" id="IPR035980">
    <property type="entry name" value="Ribosomal_bS6_sf"/>
</dbReference>
<keyword evidence="10" id="KW-1185">Reference proteome</keyword>
<dbReference type="GO" id="GO:0006412">
    <property type="term" value="P:translation"/>
    <property type="evidence" value="ECO:0007669"/>
    <property type="project" value="UniProtKB-UniRule"/>
</dbReference>